<evidence type="ECO:0000313" key="1">
    <source>
        <dbReference type="EMBL" id="KAJ1217385.1"/>
    </source>
</evidence>
<dbReference type="AlphaFoldDB" id="A0AAV7WTY1"/>
<dbReference type="Proteomes" id="UP001066276">
    <property type="component" value="Chromosome 1_1"/>
</dbReference>
<accession>A0AAV7WTY1</accession>
<dbReference type="EMBL" id="JANPWB010000001">
    <property type="protein sequence ID" value="KAJ1217385.1"/>
    <property type="molecule type" value="Genomic_DNA"/>
</dbReference>
<sequence>MQVHADDVDHRIKRVRNKLNWCSEGKNETLPGATAKLCRVLQDSEVCPDTTSCFIVIHEAKRLSRRVL</sequence>
<reference evidence="1" key="1">
    <citation type="journal article" date="2022" name="bioRxiv">
        <title>Sequencing and chromosome-scale assembly of the giantPleurodeles waltlgenome.</title>
        <authorList>
            <person name="Brown T."/>
            <person name="Elewa A."/>
            <person name="Iarovenko S."/>
            <person name="Subramanian E."/>
            <person name="Araus A.J."/>
            <person name="Petzold A."/>
            <person name="Susuki M."/>
            <person name="Suzuki K.-i.T."/>
            <person name="Hayashi T."/>
            <person name="Toyoda A."/>
            <person name="Oliveira C."/>
            <person name="Osipova E."/>
            <person name="Leigh N.D."/>
            <person name="Simon A."/>
            <person name="Yun M.H."/>
        </authorList>
    </citation>
    <scope>NUCLEOTIDE SEQUENCE</scope>
    <source>
        <strain evidence="1">20211129_DDA</strain>
        <tissue evidence="1">Liver</tissue>
    </source>
</reference>
<organism evidence="1 2">
    <name type="scientific">Pleurodeles waltl</name>
    <name type="common">Iberian ribbed newt</name>
    <dbReference type="NCBI Taxonomy" id="8319"/>
    <lineage>
        <taxon>Eukaryota</taxon>
        <taxon>Metazoa</taxon>
        <taxon>Chordata</taxon>
        <taxon>Craniata</taxon>
        <taxon>Vertebrata</taxon>
        <taxon>Euteleostomi</taxon>
        <taxon>Amphibia</taxon>
        <taxon>Batrachia</taxon>
        <taxon>Caudata</taxon>
        <taxon>Salamandroidea</taxon>
        <taxon>Salamandridae</taxon>
        <taxon>Pleurodelinae</taxon>
        <taxon>Pleurodeles</taxon>
    </lineage>
</organism>
<evidence type="ECO:0000313" key="2">
    <source>
        <dbReference type="Proteomes" id="UP001066276"/>
    </source>
</evidence>
<gene>
    <name evidence="1" type="ORF">NDU88_004979</name>
</gene>
<proteinExistence type="predicted"/>
<comment type="caution">
    <text evidence="1">The sequence shown here is derived from an EMBL/GenBank/DDBJ whole genome shotgun (WGS) entry which is preliminary data.</text>
</comment>
<protein>
    <submittedName>
        <fullName evidence="1">Uncharacterized protein</fullName>
    </submittedName>
</protein>
<keyword evidence="2" id="KW-1185">Reference proteome</keyword>
<name>A0AAV7WTY1_PLEWA</name>